<gene>
    <name evidence="2" type="ORF">SAMN05444486_101217</name>
</gene>
<organism evidence="2 3">
    <name type="scientific">Lentibacter algarum</name>
    <dbReference type="NCBI Taxonomy" id="576131"/>
    <lineage>
        <taxon>Bacteria</taxon>
        <taxon>Pseudomonadati</taxon>
        <taxon>Pseudomonadota</taxon>
        <taxon>Alphaproteobacteria</taxon>
        <taxon>Rhodobacterales</taxon>
        <taxon>Roseobacteraceae</taxon>
        <taxon>Lentibacter</taxon>
    </lineage>
</organism>
<accession>A0A1H3H6J1</accession>
<proteinExistence type="predicted"/>
<protein>
    <recommendedName>
        <fullName evidence="4">Peptidase family M48</fullName>
    </recommendedName>
</protein>
<evidence type="ECO:0000256" key="1">
    <source>
        <dbReference type="SAM" id="Phobius"/>
    </source>
</evidence>
<keyword evidence="1" id="KW-1133">Transmembrane helix</keyword>
<keyword evidence="3" id="KW-1185">Reference proteome</keyword>
<evidence type="ECO:0000313" key="3">
    <source>
        <dbReference type="Proteomes" id="UP000199026"/>
    </source>
</evidence>
<evidence type="ECO:0008006" key="4">
    <source>
        <dbReference type="Google" id="ProtNLM"/>
    </source>
</evidence>
<dbReference type="STRING" id="576131.SAMN05444486_101217"/>
<dbReference type="GeneID" id="78123024"/>
<dbReference type="OrthoDB" id="7822309at2"/>
<dbReference type="AlphaFoldDB" id="A0A1H3H6J1"/>
<dbReference type="RefSeq" id="WP_089887135.1">
    <property type="nucleotide sequence ID" value="NZ_CALJFH010000003.1"/>
</dbReference>
<dbReference type="Proteomes" id="UP000199026">
    <property type="component" value="Unassembled WGS sequence"/>
</dbReference>
<feature type="transmembrane region" description="Helical" evidence="1">
    <location>
        <begin position="108"/>
        <end position="126"/>
    </location>
</feature>
<dbReference type="EMBL" id="FNPR01000001">
    <property type="protein sequence ID" value="SDY10528.1"/>
    <property type="molecule type" value="Genomic_DNA"/>
</dbReference>
<keyword evidence="1" id="KW-0472">Membrane</keyword>
<evidence type="ECO:0000313" key="2">
    <source>
        <dbReference type="EMBL" id="SDY10528.1"/>
    </source>
</evidence>
<reference evidence="2 3" key="1">
    <citation type="submission" date="2016-10" db="EMBL/GenBank/DDBJ databases">
        <authorList>
            <person name="de Groot N.N."/>
        </authorList>
    </citation>
    <scope>NUCLEOTIDE SEQUENCE [LARGE SCALE GENOMIC DNA]</scope>
    <source>
        <strain evidence="2 3">DSM 24677</strain>
    </source>
</reference>
<keyword evidence="1" id="KW-0812">Transmembrane</keyword>
<sequence length="341" mass="37128">MTALKEYDRIEATGLWRANADAQRREVIVSIGDATLTISDHNDRALAHWSLPAIERANPGTRPAIFHPDGDRTETLELPSDEATMIDAIEKLRSRIERARPHPGRLRLWVSLGVLATVAALGVFWLPSAARDHAVRVVPDVKRTELGSALLSRITRVAGLPCTAPEGTRALRKLGARLPSPDGAARLVVLPGGVLEAAHLPGGVILLNRALIEDFEEPDVVAGYIIAEHLAAELHDPLHDFLTHAGLVTTLRLLTTGQVPSAAQDAYAEHMLTEPRSFVPQDTLLRGFAAWSVRARPYAYARDITGEETLELIEADPFATVTPEPLLSDNDWLRLQGICGS</sequence>
<name>A0A1H3H6J1_9RHOB</name>